<proteinExistence type="predicted"/>
<keyword evidence="6" id="KW-0964">Secreted</keyword>
<dbReference type="EMBL" id="AKNW01000003">
    <property type="protein sequence ID" value="EJB37968.1"/>
    <property type="molecule type" value="Genomic_DNA"/>
</dbReference>
<protein>
    <submittedName>
        <fullName evidence="12">Vacuolating cytotoxin autotransporter</fullName>
    </submittedName>
</protein>
<organism evidence="12 13">
    <name type="scientific">Helicobacter pylori NQ4044</name>
    <dbReference type="NCBI Taxonomy" id="992028"/>
    <lineage>
        <taxon>Bacteria</taxon>
        <taxon>Pseudomonadati</taxon>
        <taxon>Campylobacterota</taxon>
        <taxon>Epsilonproteobacteria</taxon>
        <taxon>Campylobacterales</taxon>
        <taxon>Helicobacteraceae</taxon>
        <taxon>Helicobacter</taxon>
    </lineage>
</organism>
<comment type="subcellular location">
    <subcellularLocation>
        <location evidence="3">Cell outer membrane</location>
        <topology evidence="3">Multi-pass membrane protein</topology>
    </subcellularLocation>
    <subcellularLocation>
        <location evidence="1">Cell surface</location>
    </subcellularLocation>
    <subcellularLocation>
        <location evidence="2">Periplasm</location>
    </subcellularLocation>
    <subcellularLocation>
        <location evidence="4">Secreted</location>
    </subcellularLocation>
</comment>
<reference evidence="12 13" key="1">
    <citation type="submission" date="2012-04" db="EMBL/GenBank/DDBJ databases">
        <title>Genome sequence of Helicobacter pylori NQ4044.</title>
        <authorList>
            <person name="Blanchard T.G."/>
            <person name="Czinn S.J."/>
            <person name="McCracken C."/>
            <person name="Abolude K."/>
            <person name="Maroo A."/>
            <person name="Santana-Cruz I."/>
            <person name="Tallon L.J."/>
            <person name="Ficke F.W.F."/>
        </authorList>
    </citation>
    <scope>NUCLEOTIDE SEQUENCE [LARGE SCALE GENOMIC DNA]</scope>
    <source>
        <strain evidence="12 13">NQ4044</strain>
    </source>
</reference>
<dbReference type="GO" id="GO:0009279">
    <property type="term" value="C:cell outer membrane"/>
    <property type="evidence" value="ECO:0007669"/>
    <property type="project" value="UniProtKB-SubCell"/>
</dbReference>
<evidence type="ECO:0000256" key="4">
    <source>
        <dbReference type="ARBA" id="ARBA00004613"/>
    </source>
</evidence>
<evidence type="ECO:0000256" key="3">
    <source>
        <dbReference type="ARBA" id="ARBA00004571"/>
    </source>
</evidence>
<keyword evidence="7" id="KW-0812">Transmembrane</keyword>
<evidence type="ECO:0000256" key="11">
    <source>
        <dbReference type="ARBA" id="ARBA00023237"/>
    </source>
</evidence>
<evidence type="ECO:0000313" key="12">
    <source>
        <dbReference type="EMBL" id="EJB37968.1"/>
    </source>
</evidence>
<evidence type="ECO:0000256" key="1">
    <source>
        <dbReference type="ARBA" id="ARBA00004241"/>
    </source>
</evidence>
<dbReference type="PATRIC" id="fig|992028.3.peg.407"/>
<sequence length="335" mass="35307">MGEKSQKVCVHHPWYALWSCDKWEEKTQQFTGNQLITKTWAGGNAANYYHSQNNQDITANLKNDNGTYFLSGLYNYTGGEYNGGNLDIELGSNATFNLGASSGNSFTSWYPNGHTNVTFSAGTINVNNSVEVGNRVGSGAGTHTGTATLNLNANKVNVNSNINAYKTSQVNIGNANSAITINSVSLSGDTCSSLASVGIGANCSTSGPSYSFKGTTNATNTTFSNANGSFTFEENATFSGAKWNGGAFTFNKGFSATNNTAFNSGSFNFKGASSFNGASFSNATYTFNNQATFQNSSFNGGHSLLVTKLIQLTALSTPKFKTAPLAAALPLLRVL</sequence>
<keyword evidence="10" id="KW-0472">Membrane</keyword>
<evidence type="ECO:0000256" key="8">
    <source>
        <dbReference type="ARBA" id="ARBA00022729"/>
    </source>
</evidence>
<dbReference type="InterPro" id="IPR003842">
    <property type="entry name" value="Vacuolating_cytotoxin"/>
</dbReference>
<gene>
    <name evidence="12" type="ORF">HPNQ4044_0415</name>
</gene>
<dbReference type="AlphaFoldDB" id="I9ZND9"/>
<evidence type="ECO:0000256" key="9">
    <source>
        <dbReference type="ARBA" id="ARBA00022764"/>
    </source>
</evidence>
<dbReference type="GO" id="GO:0009986">
    <property type="term" value="C:cell surface"/>
    <property type="evidence" value="ECO:0007669"/>
    <property type="project" value="UniProtKB-SubCell"/>
</dbReference>
<evidence type="ECO:0000313" key="13">
    <source>
        <dbReference type="Proteomes" id="UP000003026"/>
    </source>
</evidence>
<dbReference type="GO" id="GO:0005576">
    <property type="term" value="C:extracellular region"/>
    <property type="evidence" value="ECO:0007669"/>
    <property type="project" value="UniProtKB-SubCell"/>
</dbReference>
<keyword evidence="9" id="KW-0574">Periplasm</keyword>
<dbReference type="GO" id="GO:0042597">
    <property type="term" value="C:periplasmic space"/>
    <property type="evidence" value="ECO:0007669"/>
    <property type="project" value="UniProtKB-SubCell"/>
</dbReference>
<evidence type="ECO:0000256" key="5">
    <source>
        <dbReference type="ARBA" id="ARBA00022452"/>
    </source>
</evidence>
<keyword evidence="11" id="KW-0998">Cell outer membrane</keyword>
<keyword evidence="8" id="KW-0732">Signal</keyword>
<keyword evidence="5" id="KW-1134">Transmembrane beta strand</keyword>
<dbReference type="Pfam" id="PF02691">
    <property type="entry name" value="VacA"/>
    <property type="match status" value="1"/>
</dbReference>
<accession>I9ZND9</accession>
<evidence type="ECO:0000256" key="6">
    <source>
        <dbReference type="ARBA" id="ARBA00022525"/>
    </source>
</evidence>
<evidence type="ECO:0000256" key="2">
    <source>
        <dbReference type="ARBA" id="ARBA00004418"/>
    </source>
</evidence>
<evidence type="ECO:0000256" key="7">
    <source>
        <dbReference type="ARBA" id="ARBA00022692"/>
    </source>
</evidence>
<evidence type="ECO:0000256" key="10">
    <source>
        <dbReference type="ARBA" id="ARBA00023136"/>
    </source>
</evidence>
<name>I9ZND9_HELPX</name>
<comment type="caution">
    <text evidence="12">The sequence shown here is derived from an EMBL/GenBank/DDBJ whole genome shotgun (WGS) entry which is preliminary data.</text>
</comment>
<dbReference type="Proteomes" id="UP000003026">
    <property type="component" value="Unassembled WGS sequence"/>
</dbReference>